<dbReference type="NCBIfam" id="TIGR01068">
    <property type="entry name" value="thioredoxin"/>
    <property type="match status" value="1"/>
</dbReference>
<sequence>MSNVSHIVCPHCLANNRVPSTRLEQSPNCGRCKKSLFNAQAISLSANGFETMISRNDTPVVIDFWAPWCGPCKSMAPAFDQAAKSLEPYLRLAKVNTDVEQAVASRFNIKSLPTLVIFYQGKEIARQSGALDAASIVRWVDGVSGKL</sequence>
<keyword evidence="2" id="KW-0813">Transport</keyword>
<dbReference type="PRINTS" id="PR00421">
    <property type="entry name" value="THIOREDOXIN"/>
</dbReference>
<feature type="domain" description="Thioredoxin" evidence="8">
    <location>
        <begin position="35"/>
        <end position="145"/>
    </location>
</feature>
<dbReference type="PROSITE" id="PS51352">
    <property type="entry name" value="THIOREDOXIN_2"/>
    <property type="match status" value="1"/>
</dbReference>
<gene>
    <name evidence="9" type="primary">trxC</name>
    <name evidence="9" type="ORF">AB4875_10715</name>
</gene>
<keyword evidence="3" id="KW-0479">Metal-binding</keyword>
<dbReference type="PANTHER" id="PTHR45663:SF11">
    <property type="entry name" value="GEO12009P1"/>
    <property type="match status" value="1"/>
</dbReference>
<evidence type="ECO:0000256" key="3">
    <source>
        <dbReference type="ARBA" id="ARBA00022723"/>
    </source>
</evidence>
<dbReference type="InterPro" id="IPR036249">
    <property type="entry name" value="Thioredoxin-like_sf"/>
</dbReference>
<evidence type="ECO:0000256" key="7">
    <source>
        <dbReference type="NCBIfam" id="TIGR01068"/>
    </source>
</evidence>
<dbReference type="Pfam" id="PF21352">
    <property type="entry name" value="Zn_ribbon_Thio2"/>
    <property type="match status" value="1"/>
</dbReference>
<organism evidence="9 10">
    <name type="scientific">Zhongshania arctica</name>
    <dbReference type="NCBI Taxonomy" id="3238302"/>
    <lineage>
        <taxon>Bacteria</taxon>
        <taxon>Pseudomonadati</taxon>
        <taxon>Pseudomonadota</taxon>
        <taxon>Gammaproteobacteria</taxon>
        <taxon>Cellvibrionales</taxon>
        <taxon>Spongiibacteraceae</taxon>
        <taxon>Zhongshania</taxon>
    </lineage>
</organism>
<proteinExistence type="inferred from homology"/>
<dbReference type="RefSeq" id="WP_368376049.1">
    <property type="nucleotide sequence ID" value="NZ_JBFRYB010000001.1"/>
</dbReference>
<dbReference type="PANTHER" id="PTHR45663">
    <property type="entry name" value="GEO12009P1"/>
    <property type="match status" value="1"/>
</dbReference>
<evidence type="ECO:0000256" key="4">
    <source>
        <dbReference type="ARBA" id="ARBA00022982"/>
    </source>
</evidence>
<dbReference type="Proteomes" id="UP001557484">
    <property type="component" value="Unassembled WGS sequence"/>
</dbReference>
<comment type="caution">
    <text evidence="9">The sequence shown here is derived from an EMBL/GenBank/DDBJ whole genome shotgun (WGS) entry which is preliminary data.</text>
</comment>
<keyword evidence="10" id="KW-1185">Reference proteome</keyword>
<dbReference type="Gene3D" id="3.40.30.10">
    <property type="entry name" value="Glutaredoxin"/>
    <property type="match status" value="1"/>
</dbReference>
<dbReference type="PROSITE" id="PS00194">
    <property type="entry name" value="THIOREDOXIN_1"/>
    <property type="match status" value="1"/>
</dbReference>
<dbReference type="SUPFAM" id="SSF52833">
    <property type="entry name" value="Thioredoxin-like"/>
    <property type="match status" value="1"/>
</dbReference>
<dbReference type="InterPro" id="IPR005746">
    <property type="entry name" value="Thioredoxin"/>
</dbReference>
<evidence type="ECO:0000256" key="2">
    <source>
        <dbReference type="ARBA" id="ARBA00022448"/>
    </source>
</evidence>
<accession>A0ABV3TXI7</accession>
<dbReference type="CDD" id="cd02947">
    <property type="entry name" value="TRX_family"/>
    <property type="match status" value="1"/>
</dbReference>
<comment type="similarity">
    <text evidence="1">Belongs to the thioredoxin family.</text>
</comment>
<dbReference type="InterPro" id="IPR013766">
    <property type="entry name" value="Thioredoxin_domain"/>
</dbReference>
<keyword evidence="6" id="KW-0676">Redox-active center</keyword>
<protein>
    <recommendedName>
        <fullName evidence="7">Thioredoxin</fullName>
    </recommendedName>
</protein>
<evidence type="ECO:0000256" key="6">
    <source>
        <dbReference type="ARBA" id="ARBA00023284"/>
    </source>
</evidence>
<evidence type="ECO:0000313" key="10">
    <source>
        <dbReference type="Proteomes" id="UP001557484"/>
    </source>
</evidence>
<keyword evidence="5" id="KW-1015">Disulfide bond</keyword>
<dbReference type="EMBL" id="JBFRYB010000001">
    <property type="protein sequence ID" value="MEX1665960.1"/>
    <property type="molecule type" value="Genomic_DNA"/>
</dbReference>
<evidence type="ECO:0000256" key="5">
    <source>
        <dbReference type="ARBA" id="ARBA00023157"/>
    </source>
</evidence>
<evidence type="ECO:0000313" key="9">
    <source>
        <dbReference type="EMBL" id="MEX1665960.1"/>
    </source>
</evidence>
<dbReference type="InterPro" id="IPR017937">
    <property type="entry name" value="Thioredoxin_CS"/>
</dbReference>
<evidence type="ECO:0000256" key="1">
    <source>
        <dbReference type="ARBA" id="ARBA00008987"/>
    </source>
</evidence>
<dbReference type="NCBIfam" id="NF008229">
    <property type="entry name" value="PRK10996.1"/>
    <property type="match status" value="1"/>
</dbReference>
<keyword evidence="4" id="KW-0249">Electron transport</keyword>
<reference evidence="9 10" key="1">
    <citation type="journal article" date="2011" name="Int. J. Syst. Evol. Microbiol.">
        <title>Zhongshania antarctica gen. nov., sp. nov. and Zhongshania guokunii sp. nov., gammaproteobacteria respectively isolated from coastal attached (fast) ice and surface seawater of the Antarctic.</title>
        <authorList>
            <person name="Li H.J."/>
            <person name="Zhang X.Y."/>
            <person name="Chen C.X."/>
            <person name="Zhang Y.J."/>
            <person name="Gao Z.M."/>
            <person name="Yu Y."/>
            <person name="Chen X.L."/>
            <person name="Chen B."/>
            <person name="Zhang Y.Z."/>
        </authorList>
    </citation>
    <scope>NUCLEOTIDE SEQUENCE [LARGE SCALE GENOMIC DNA]</scope>
    <source>
        <strain evidence="9 10">R06B22</strain>
    </source>
</reference>
<dbReference type="Pfam" id="PF00085">
    <property type="entry name" value="Thioredoxin"/>
    <property type="match status" value="1"/>
</dbReference>
<dbReference type="InterPro" id="IPR049299">
    <property type="entry name" value="Thio2_N"/>
</dbReference>
<name>A0ABV3TXI7_9GAMM</name>
<dbReference type="Gene3D" id="2.30.30.380">
    <property type="entry name" value="Zn-finger domain of Sec23/24"/>
    <property type="match status" value="1"/>
</dbReference>
<evidence type="ECO:0000259" key="8">
    <source>
        <dbReference type="PROSITE" id="PS51352"/>
    </source>
</evidence>